<evidence type="ECO:0000313" key="2">
    <source>
        <dbReference type="EMBL" id="MFC4500586.1"/>
    </source>
</evidence>
<comment type="caution">
    <text evidence="2">The sequence shown here is derived from an EMBL/GenBank/DDBJ whole genome shotgun (WGS) entry which is preliminary data.</text>
</comment>
<dbReference type="EMBL" id="JBHSFK010000007">
    <property type="protein sequence ID" value="MFC4500586.1"/>
    <property type="molecule type" value="Genomic_DNA"/>
</dbReference>
<protein>
    <submittedName>
        <fullName evidence="2">Uncharacterized protein</fullName>
    </submittedName>
</protein>
<keyword evidence="1" id="KW-0812">Transmembrane</keyword>
<keyword evidence="1" id="KW-0472">Membrane</keyword>
<gene>
    <name evidence="2" type="ORF">ACFPIH_13770</name>
</gene>
<reference evidence="3" key="1">
    <citation type="journal article" date="2019" name="Int. J. Syst. Evol. Microbiol.">
        <title>The Global Catalogue of Microorganisms (GCM) 10K type strain sequencing project: providing services to taxonomists for standard genome sequencing and annotation.</title>
        <authorList>
            <consortium name="The Broad Institute Genomics Platform"/>
            <consortium name="The Broad Institute Genome Sequencing Center for Infectious Disease"/>
            <person name="Wu L."/>
            <person name="Ma J."/>
        </authorList>
    </citation>
    <scope>NUCLEOTIDE SEQUENCE [LARGE SCALE GENOMIC DNA]</scope>
    <source>
        <strain evidence="3">CGMCC 4.7177</strain>
    </source>
</reference>
<dbReference type="RefSeq" id="WP_381170514.1">
    <property type="nucleotide sequence ID" value="NZ_JBHSFK010000007.1"/>
</dbReference>
<organism evidence="2 3">
    <name type="scientific">Streptomyces vulcanius</name>
    <dbReference type="NCBI Taxonomy" id="1441876"/>
    <lineage>
        <taxon>Bacteria</taxon>
        <taxon>Bacillati</taxon>
        <taxon>Actinomycetota</taxon>
        <taxon>Actinomycetes</taxon>
        <taxon>Kitasatosporales</taxon>
        <taxon>Streptomycetaceae</taxon>
        <taxon>Streptomyces</taxon>
    </lineage>
</organism>
<keyword evidence="1" id="KW-1133">Transmembrane helix</keyword>
<feature type="transmembrane region" description="Helical" evidence="1">
    <location>
        <begin position="64"/>
        <end position="81"/>
    </location>
</feature>
<dbReference type="Proteomes" id="UP001595839">
    <property type="component" value="Unassembled WGS sequence"/>
</dbReference>
<evidence type="ECO:0000256" key="1">
    <source>
        <dbReference type="SAM" id="Phobius"/>
    </source>
</evidence>
<feature type="transmembrane region" description="Helical" evidence="1">
    <location>
        <begin position="101"/>
        <end position="121"/>
    </location>
</feature>
<accession>A0ABV9APA7</accession>
<feature type="transmembrane region" description="Helical" evidence="1">
    <location>
        <begin position="20"/>
        <end position="44"/>
    </location>
</feature>
<evidence type="ECO:0000313" key="3">
    <source>
        <dbReference type="Proteomes" id="UP001595839"/>
    </source>
</evidence>
<name>A0ABV9APA7_9ACTN</name>
<sequence>MNPAPAGMGTYLERLWRGQILSAGLESVLTGGSALVWYALAVLLDLENTAREPWDPDYPSARPFFLLAYTTGASLVVTWALRRLPAPHREQRLRALVDRVILLRAAAVAAVWAALVVAAAVT</sequence>
<proteinExistence type="predicted"/>
<keyword evidence="3" id="KW-1185">Reference proteome</keyword>